<feature type="compositionally biased region" description="Basic and acidic residues" evidence="6">
    <location>
        <begin position="942"/>
        <end position="954"/>
    </location>
</feature>
<dbReference type="GO" id="GO:0005680">
    <property type="term" value="C:anaphase-promoting complex"/>
    <property type="evidence" value="ECO:0007669"/>
    <property type="project" value="InterPro"/>
</dbReference>
<evidence type="ECO:0000256" key="3">
    <source>
        <dbReference type="ARBA" id="ARBA00022786"/>
    </source>
</evidence>
<keyword evidence="4" id="KW-0131">Cell cycle</keyword>
<feature type="domain" description="Anaphase-promoting complex subunit 4-like WD40" evidence="7">
    <location>
        <begin position="30"/>
        <end position="72"/>
    </location>
</feature>
<evidence type="ECO:0000256" key="5">
    <source>
        <dbReference type="SAM" id="Coils"/>
    </source>
</evidence>
<dbReference type="PANTHER" id="PTHR13260">
    <property type="entry name" value="ANAPHASE PROMOTING COMPLEX SUBUNIT 4 APC4"/>
    <property type="match status" value="1"/>
</dbReference>
<keyword evidence="1" id="KW-0132">Cell division</keyword>
<feature type="coiled-coil region" evidence="5">
    <location>
        <begin position="759"/>
        <end position="786"/>
    </location>
</feature>
<dbReference type="Proteomes" id="UP000383932">
    <property type="component" value="Unassembled WGS sequence"/>
</dbReference>
<dbReference type="CDD" id="cd14688">
    <property type="entry name" value="bZIP_YAP"/>
    <property type="match status" value="1"/>
</dbReference>
<comment type="caution">
    <text evidence="8">The sequence shown here is derived from an EMBL/GenBank/DDBJ whole genome shotgun (WGS) entry which is preliminary data.</text>
</comment>
<dbReference type="Pfam" id="PF12894">
    <property type="entry name" value="ANAPC4_WD40"/>
    <property type="match status" value="1"/>
</dbReference>
<dbReference type="GO" id="GO:0031145">
    <property type="term" value="P:anaphase-promoting complex-dependent catabolic process"/>
    <property type="evidence" value="ECO:0007669"/>
    <property type="project" value="InterPro"/>
</dbReference>
<name>A0A5N5QLE3_9AGAM</name>
<feature type="region of interest" description="Disordered" evidence="6">
    <location>
        <begin position="98"/>
        <end position="117"/>
    </location>
</feature>
<evidence type="ECO:0000313" key="8">
    <source>
        <dbReference type="EMBL" id="KAB5592368.1"/>
    </source>
</evidence>
<gene>
    <name evidence="8" type="ORF">CTheo_4192</name>
</gene>
<dbReference type="GO" id="GO:0051301">
    <property type="term" value="P:cell division"/>
    <property type="evidence" value="ECO:0007669"/>
    <property type="project" value="UniProtKB-KW"/>
</dbReference>
<evidence type="ECO:0000256" key="4">
    <source>
        <dbReference type="ARBA" id="ARBA00023306"/>
    </source>
</evidence>
<organism evidence="8 9">
    <name type="scientific">Ceratobasidium theobromae</name>
    <dbReference type="NCBI Taxonomy" id="1582974"/>
    <lineage>
        <taxon>Eukaryota</taxon>
        <taxon>Fungi</taxon>
        <taxon>Dikarya</taxon>
        <taxon>Basidiomycota</taxon>
        <taxon>Agaricomycotina</taxon>
        <taxon>Agaricomycetes</taxon>
        <taxon>Cantharellales</taxon>
        <taxon>Ceratobasidiaceae</taxon>
        <taxon>Ceratobasidium</taxon>
    </lineage>
</organism>
<proteinExistence type="predicted"/>
<dbReference type="PANTHER" id="PTHR13260:SF0">
    <property type="entry name" value="ANAPHASE-PROMOTING COMPLEX SUBUNIT 4"/>
    <property type="match status" value="1"/>
</dbReference>
<dbReference type="Gene3D" id="1.20.5.170">
    <property type="match status" value="1"/>
</dbReference>
<evidence type="ECO:0000313" key="9">
    <source>
        <dbReference type="Proteomes" id="UP000383932"/>
    </source>
</evidence>
<sequence length="1025" mass="109158">MGVRDAETGFSVHGAFRVADDATVFPGSCCPTMDLVALVSPTRLGVWRMQGGRVWETAVEDITDLTWSPDGVLGGGISPTDECRTCYSVRAPSPAADALVGPRRPVAGPTGSGRGGNLRCMVARTRRAAASRRARRPHATGPKHGSAHSLLARLPPLEPYKDPLPAYVFPVSRRALTSRRKLNPVTAFMLGDPKPSQKWYKPSWTIQQIPSLAADPISASLGVAGGRTRGKDSHQRGTLVVVGDTSGMAHLFLDGSYPMGAVRVAGPRSGVRMSNLSKRGRVSSFGVYVSAEGMRSVGPTIVSAPLVSAPETRQVARASSTVKALLEYVDQGLQELVLLWCGGENREGVKDAGAYWARIIQEKERVHGGQHQAVGTDGVGGACADAGVCGTADWAGGGATCGCAGGDARLGGVVGDGDVGQADVSAGRGMASTGCLQRRSRDAWCGHSGWWGAHSGSRLRRRGSWGGLASLSSLCAAVQKALEPEGRNSSAQYDVLEAMAYIEQGLVDSALSGWFEGPVAETYPGEVGSTINIKAAIEAARRGLEADGDEGIKVEYLPRNICALVGELAEACLGVCGGAAGAATRGAVADVSTAVAACGDMAREWTAGDGTVYTATREADGIRLARNGASVLLVADERIADMAFFDDAVLVVLVDAGGAFLATVEYAGLEYAGCPELRIRQSKRGRLRGSHGVPAPLRLPRGLANCTNPPGSLALPIMSSDLSPAELASLRRKKNADAQAAFRSRRANYIANLEETGNCREARDLAEETKQDNVQLRATIASMRQAERERERVWRALNARANPQSLSDTSSDSDALVPLEPIIEFRALAYPPELVHQLPSPADTMNALPTYDAYNQNMITYPLFDHDQWTPQYIEEPMSCSPGSQIVIPDLAPDDQARFSFDPAPTPTPDDSPHTPRRLTRSRSHLRRQSAHDPYPTPGPSADRRDRRRTRDSTPEPPAFSDTLAVIKAQAFGTARKTRTRANRGVSEHAARVAMEVLEARGLSLGVSLDARRRRRDDDDDDQDA</sequence>
<accession>A0A5N5QLE3</accession>
<feature type="region of interest" description="Disordered" evidence="6">
    <location>
        <begin position="129"/>
        <end position="149"/>
    </location>
</feature>
<evidence type="ECO:0000256" key="1">
    <source>
        <dbReference type="ARBA" id="ARBA00022618"/>
    </source>
</evidence>
<dbReference type="InterPro" id="IPR024977">
    <property type="entry name" value="Apc4-like_WD40_dom"/>
</dbReference>
<keyword evidence="5" id="KW-0175">Coiled coil</keyword>
<dbReference type="InterPro" id="IPR024789">
    <property type="entry name" value="APC4"/>
</dbReference>
<evidence type="ECO:0000256" key="6">
    <source>
        <dbReference type="SAM" id="MobiDB-lite"/>
    </source>
</evidence>
<keyword evidence="2" id="KW-0498">Mitosis</keyword>
<evidence type="ECO:0000256" key="2">
    <source>
        <dbReference type="ARBA" id="ARBA00022776"/>
    </source>
</evidence>
<feature type="compositionally biased region" description="Basic residues" evidence="6">
    <location>
        <begin position="915"/>
        <end position="929"/>
    </location>
</feature>
<dbReference type="AlphaFoldDB" id="A0A5N5QLE3"/>
<protein>
    <recommendedName>
        <fullName evidence="7">Anaphase-promoting complex subunit 4-like WD40 domain-containing protein</fullName>
    </recommendedName>
</protein>
<dbReference type="GO" id="GO:0034399">
    <property type="term" value="C:nuclear periphery"/>
    <property type="evidence" value="ECO:0007669"/>
    <property type="project" value="TreeGrafter"/>
</dbReference>
<evidence type="ECO:0000259" key="7">
    <source>
        <dbReference type="Pfam" id="PF12894"/>
    </source>
</evidence>
<dbReference type="GO" id="GO:0070979">
    <property type="term" value="P:protein K11-linked ubiquitination"/>
    <property type="evidence" value="ECO:0007669"/>
    <property type="project" value="TreeGrafter"/>
</dbReference>
<dbReference type="OrthoDB" id="10259843at2759"/>
<feature type="compositionally biased region" description="Basic residues" evidence="6">
    <location>
        <begin position="129"/>
        <end position="138"/>
    </location>
</feature>
<dbReference type="EMBL" id="SSOP01000067">
    <property type="protein sequence ID" value="KAB5592368.1"/>
    <property type="molecule type" value="Genomic_DNA"/>
</dbReference>
<keyword evidence="9" id="KW-1185">Reference proteome</keyword>
<feature type="region of interest" description="Disordered" evidence="6">
    <location>
        <begin position="1001"/>
        <end position="1025"/>
    </location>
</feature>
<feature type="region of interest" description="Disordered" evidence="6">
    <location>
        <begin position="895"/>
        <end position="963"/>
    </location>
</feature>
<keyword evidence="3" id="KW-0833">Ubl conjugation pathway</keyword>
<reference evidence="8 9" key="1">
    <citation type="journal article" date="2019" name="Fungal Biol. Biotechnol.">
        <title>Draft genome sequence of fastidious pathogen Ceratobasidium theobromae, which causes vascular-streak dieback in Theobroma cacao.</title>
        <authorList>
            <person name="Ali S.S."/>
            <person name="Asman A."/>
            <person name="Shao J."/>
            <person name="Firmansyah A.P."/>
            <person name="Susilo A.W."/>
            <person name="Rosmana A."/>
            <person name="McMahon P."/>
            <person name="Junaid M."/>
            <person name="Guest D."/>
            <person name="Kheng T.Y."/>
            <person name="Meinhardt L.W."/>
            <person name="Bailey B.A."/>
        </authorList>
    </citation>
    <scope>NUCLEOTIDE SEQUENCE [LARGE SCALE GENOMIC DNA]</scope>
    <source>
        <strain evidence="8 9">CT2</strain>
    </source>
</reference>